<name>A0AAE1Y192_9LAMI</name>
<proteinExistence type="predicted"/>
<evidence type="ECO:0000313" key="3">
    <source>
        <dbReference type="Proteomes" id="UP001293254"/>
    </source>
</evidence>
<reference evidence="2" key="2">
    <citation type="journal article" date="2024" name="Plant">
        <title>Genomic evolution and insights into agronomic trait innovations of Sesamum species.</title>
        <authorList>
            <person name="Miao H."/>
            <person name="Wang L."/>
            <person name="Qu L."/>
            <person name="Liu H."/>
            <person name="Sun Y."/>
            <person name="Le M."/>
            <person name="Wang Q."/>
            <person name="Wei S."/>
            <person name="Zheng Y."/>
            <person name="Lin W."/>
            <person name="Duan Y."/>
            <person name="Cao H."/>
            <person name="Xiong S."/>
            <person name="Wang X."/>
            <person name="Wei L."/>
            <person name="Li C."/>
            <person name="Ma Q."/>
            <person name="Ju M."/>
            <person name="Zhao R."/>
            <person name="Li G."/>
            <person name="Mu C."/>
            <person name="Tian Q."/>
            <person name="Mei H."/>
            <person name="Zhang T."/>
            <person name="Gao T."/>
            <person name="Zhang H."/>
        </authorList>
    </citation>
    <scope>NUCLEOTIDE SEQUENCE</scope>
    <source>
        <strain evidence="2">3651</strain>
    </source>
</reference>
<reference evidence="2" key="1">
    <citation type="submission" date="2020-06" db="EMBL/GenBank/DDBJ databases">
        <authorList>
            <person name="Li T."/>
            <person name="Hu X."/>
            <person name="Zhang T."/>
            <person name="Song X."/>
            <person name="Zhang H."/>
            <person name="Dai N."/>
            <person name="Sheng W."/>
            <person name="Hou X."/>
            <person name="Wei L."/>
        </authorList>
    </citation>
    <scope>NUCLEOTIDE SEQUENCE</scope>
    <source>
        <strain evidence="2">3651</strain>
        <tissue evidence="2">Leaf</tissue>
    </source>
</reference>
<protein>
    <submittedName>
        <fullName evidence="2">Uncharacterized protein</fullName>
    </submittedName>
</protein>
<feature type="region of interest" description="Disordered" evidence="1">
    <location>
        <begin position="47"/>
        <end position="77"/>
    </location>
</feature>
<comment type="caution">
    <text evidence="2">The sequence shown here is derived from an EMBL/GenBank/DDBJ whole genome shotgun (WGS) entry which is preliminary data.</text>
</comment>
<sequence>MKTLYQRAGNSSSWKDFLAALDGSERVNSVGKGVKEEGGEARRLRKGIGGLGEEEGGGTFMSVGQRGKKMIGGREDQGKRDAVWRRWRRVLATKLGNEGATLTV</sequence>
<evidence type="ECO:0000313" key="2">
    <source>
        <dbReference type="EMBL" id="KAK4421931.1"/>
    </source>
</evidence>
<keyword evidence="3" id="KW-1185">Reference proteome</keyword>
<dbReference type="Proteomes" id="UP001293254">
    <property type="component" value="Unassembled WGS sequence"/>
</dbReference>
<accession>A0AAE1Y192</accession>
<evidence type="ECO:0000256" key="1">
    <source>
        <dbReference type="SAM" id="MobiDB-lite"/>
    </source>
</evidence>
<dbReference type="AlphaFoldDB" id="A0AAE1Y192"/>
<gene>
    <name evidence="2" type="ORF">Salat_2143800</name>
</gene>
<dbReference type="EMBL" id="JACGWO010000008">
    <property type="protein sequence ID" value="KAK4421931.1"/>
    <property type="molecule type" value="Genomic_DNA"/>
</dbReference>
<organism evidence="2 3">
    <name type="scientific">Sesamum alatum</name>
    <dbReference type="NCBI Taxonomy" id="300844"/>
    <lineage>
        <taxon>Eukaryota</taxon>
        <taxon>Viridiplantae</taxon>
        <taxon>Streptophyta</taxon>
        <taxon>Embryophyta</taxon>
        <taxon>Tracheophyta</taxon>
        <taxon>Spermatophyta</taxon>
        <taxon>Magnoliopsida</taxon>
        <taxon>eudicotyledons</taxon>
        <taxon>Gunneridae</taxon>
        <taxon>Pentapetalae</taxon>
        <taxon>asterids</taxon>
        <taxon>lamiids</taxon>
        <taxon>Lamiales</taxon>
        <taxon>Pedaliaceae</taxon>
        <taxon>Sesamum</taxon>
    </lineage>
</organism>